<proteinExistence type="predicted"/>
<reference evidence="1" key="1">
    <citation type="submission" date="2013-05" db="EMBL/GenBank/DDBJ databases">
        <authorList>
            <person name="Yim A.K.Y."/>
            <person name="Chan T.F."/>
            <person name="Ji K.M."/>
            <person name="Liu X.Y."/>
            <person name="Zhou J.W."/>
            <person name="Li R.Q."/>
            <person name="Yang K.Y."/>
            <person name="Li J."/>
            <person name="Li M."/>
            <person name="Law P.T.W."/>
            <person name="Wu Y.L."/>
            <person name="Cai Z.L."/>
            <person name="Qin H."/>
            <person name="Bao Y."/>
            <person name="Leung R.K.K."/>
            <person name="Ng P.K.S."/>
            <person name="Zou J."/>
            <person name="Zhong X.J."/>
            <person name="Ran P.X."/>
            <person name="Zhong N.S."/>
            <person name="Liu Z.G."/>
            <person name="Tsui S.K.W."/>
        </authorList>
    </citation>
    <scope>NUCLEOTIDE SEQUENCE</scope>
    <source>
        <strain evidence="1">Derf</strain>
        <tissue evidence="1">Whole organism</tissue>
    </source>
</reference>
<evidence type="ECO:0000313" key="2">
    <source>
        <dbReference type="Proteomes" id="UP000790347"/>
    </source>
</evidence>
<evidence type="ECO:0000313" key="1">
    <source>
        <dbReference type="EMBL" id="KAH9501248.1"/>
    </source>
</evidence>
<sequence>MILDLVLGKFLFSAQTFSISSEIAQARIHLCPSKLFSSYLDDRSKKKRRSCCPPPSSFEQEGKKIQEATMMIVLNMRNNRKFKNFTNFFFV</sequence>
<reference evidence="1" key="2">
    <citation type="journal article" date="2022" name="Res Sq">
        <title>Comparative Genomics Reveals Insights into the Divergent Evolution of Astigmatic Mites and Household Pest Adaptations.</title>
        <authorList>
            <person name="Xiong Q."/>
            <person name="Wan A.T.-Y."/>
            <person name="Liu X.-Y."/>
            <person name="Fung C.S.-H."/>
            <person name="Xiao X."/>
            <person name="Malainual N."/>
            <person name="Hou J."/>
            <person name="Wang L."/>
            <person name="Wang M."/>
            <person name="Yang K."/>
            <person name="Cui Y."/>
            <person name="Leung E."/>
            <person name="Nong W."/>
            <person name="Shin S.-K."/>
            <person name="Au S."/>
            <person name="Jeong K.Y."/>
            <person name="Chew F.T."/>
            <person name="Hui J."/>
            <person name="Leung T.F."/>
            <person name="Tungtrongchitr A."/>
            <person name="Zhong N."/>
            <person name="Liu Z."/>
            <person name="Tsui S."/>
        </authorList>
    </citation>
    <scope>NUCLEOTIDE SEQUENCE</scope>
    <source>
        <strain evidence="1">Derf</strain>
        <tissue evidence="1">Whole organism</tissue>
    </source>
</reference>
<gene>
    <name evidence="1" type="ORF">DERF_012106</name>
</gene>
<organism evidence="1 2">
    <name type="scientific">Dermatophagoides farinae</name>
    <name type="common">American house dust mite</name>
    <dbReference type="NCBI Taxonomy" id="6954"/>
    <lineage>
        <taxon>Eukaryota</taxon>
        <taxon>Metazoa</taxon>
        <taxon>Ecdysozoa</taxon>
        <taxon>Arthropoda</taxon>
        <taxon>Chelicerata</taxon>
        <taxon>Arachnida</taxon>
        <taxon>Acari</taxon>
        <taxon>Acariformes</taxon>
        <taxon>Sarcoptiformes</taxon>
        <taxon>Astigmata</taxon>
        <taxon>Psoroptidia</taxon>
        <taxon>Analgoidea</taxon>
        <taxon>Pyroglyphidae</taxon>
        <taxon>Dermatophagoidinae</taxon>
        <taxon>Dermatophagoides</taxon>
    </lineage>
</organism>
<comment type="caution">
    <text evidence="1">The sequence shown here is derived from an EMBL/GenBank/DDBJ whole genome shotgun (WGS) entry which is preliminary data.</text>
</comment>
<keyword evidence="2" id="KW-1185">Reference proteome</keyword>
<dbReference type="AlphaFoldDB" id="A0A922HRB0"/>
<dbReference type="Proteomes" id="UP000790347">
    <property type="component" value="Unassembled WGS sequence"/>
</dbReference>
<accession>A0A922HRB0</accession>
<dbReference type="EMBL" id="ASGP02000006">
    <property type="protein sequence ID" value="KAH9501248.1"/>
    <property type="molecule type" value="Genomic_DNA"/>
</dbReference>
<name>A0A922HRB0_DERFA</name>
<protein>
    <submittedName>
        <fullName evidence="1">Uncharacterized protein</fullName>
    </submittedName>
</protein>